<protein>
    <submittedName>
        <fullName evidence="1">Uncharacterized protein</fullName>
    </submittedName>
</protein>
<proteinExistence type="predicted"/>
<evidence type="ECO:0000313" key="1">
    <source>
        <dbReference type="EMBL" id="QDA59261.1"/>
    </source>
</evidence>
<accession>A0A5B7ZVW2</accession>
<gene>
    <name evidence="1" type="ORF">FHG12_03680</name>
</gene>
<dbReference type="Proteomes" id="UP000305398">
    <property type="component" value="Chromosome"/>
</dbReference>
<dbReference type="AlphaFoldDB" id="A0A5B7ZVW2"/>
<dbReference type="KEGG" id="hyj:FHG12_03680"/>
<dbReference type="RefSeq" id="WP_139514386.1">
    <property type="nucleotide sequence ID" value="NZ_CP040896.1"/>
</dbReference>
<sequence>MIARLLSDDEFQQTFCDPMQNVTESADPQLDIWPYVDAITPNDLNGHIIENGIVELVYRSGDQRFDHVLIPAKKPNVFLVIVVDLSCNLVHGHLILDLRESYGIP</sequence>
<reference evidence="1 2" key="1">
    <citation type="submission" date="2019-06" db="EMBL/GenBank/DDBJ databases">
        <authorList>
            <person name="Srinivasan S."/>
        </authorList>
    </citation>
    <scope>NUCLEOTIDE SEQUENCE [LARGE SCALE GENOMIC DNA]</scope>
    <source>
        <strain evidence="1 2">17J68-5</strain>
    </source>
</reference>
<evidence type="ECO:0000313" key="2">
    <source>
        <dbReference type="Proteomes" id="UP000305398"/>
    </source>
</evidence>
<dbReference type="EMBL" id="CP040896">
    <property type="protein sequence ID" value="QDA59261.1"/>
    <property type="molecule type" value="Genomic_DNA"/>
</dbReference>
<keyword evidence="2" id="KW-1185">Reference proteome</keyword>
<name>A0A5B7ZVW2_9BACT</name>
<dbReference type="OrthoDB" id="2085395at2"/>
<organism evidence="1 2">
    <name type="scientific">Hymenobacter jejuensis</name>
    <dbReference type="NCBI Taxonomy" id="2502781"/>
    <lineage>
        <taxon>Bacteria</taxon>
        <taxon>Pseudomonadati</taxon>
        <taxon>Bacteroidota</taxon>
        <taxon>Cytophagia</taxon>
        <taxon>Cytophagales</taxon>
        <taxon>Hymenobacteraceae</taxon>
        <taxon>Hymenobacter</taxon>
    </lineage>
</organism>